<dbReference type="GO" id="GO:0003700">
    <property type="term" value="F:DNA-binding transcription factor activity"/>
    <property type="evidence" value="ECO:0007669"/>
    <property type="project" value="InterPro"/>
</dbReference>
<feature type="domain" description="HTH arsR-type" evidence="1">
    <location>
        <begin position="17"/>
        <end position="93"/>
    </location>
</feature>
<comment type="caution">
    <text evidence="2">The sequence shown here is derived from an EMBL/GenBank/DDBJ whole genome shotgun (WGS) entry which is preliminary data.</text>
</comment>
<dbReference type="Gene3D" id="1.10.10.10">
    <property type="entry name" value="Winged helix-like DNA-binding domain superfamily/Winged helix DNA-binding domain"/>
    <property type="match status" value="1"/>
</dbReference>
<accession>A0A841I301</accession>
<sequence length="226" mass="24560">MTTLRAPEAPPLPAPLGLGDGTKSRLLSLLKSRGQATAQELADALGVSIPATRRHLCDLEGAGMLELSIEKPCGRGRPQHVYRLTARGESTFPKSYATLCVDILRHLEELYGSGSVLAVMSARENKLYEAWAPQVSTLPTLRERLERLTALLCEAGYQARMTERALGNGEVTFYLEQGNCPSLSVAREYRQLCSAELELYARLLGAPVVRETQIAAGAASCLYRVG</sequence>
<evidence type="ECO:0000313" key="3">
    <source>
        <dbReference type="Proteomes" id="UP000569951"/>
    </source>
</evidence>
<dbReference type="InterPro" id="IPR050313">
    <property type="entry name" value="Carb_Metab_HTH_regulators"/>
</dbReference>
<dbReference type="AlphaFoldDB" id="A0A841I301"/>
<protein>
    <submittedName>
        <fullName evidence="2">Putative ArsR family transcriptional regulator</fullName>
    </submittedName>
</protein>
<proteinExistence type="predicted"/>
<dbReference type="InterPro" id="IPR036388">
    <property type="entry name" value="WH-like_DNA-bd_sf"/>
</dbReference>
<dbReference type="PANTHER" id="PTHR30363">
    <property type="entry name" value="HTH-TYPE TRANSCRIPTIONAL REGULATOR SRLR-RELATED"/>
    <property type="match status" value="1"/>
</dbReference>
<organism evidence="2 3">
    <name type="scientific">Deinobacterium chartae</name>
    <dbReference type="NCBI Taxonomy" id="521158"/>
    <lineage>
        <taxon>Bacteria</taxon>
        <taxon>Thermotogati</taxon>
        <taxon>Deinococcota</taxon>
        <taxon>Deinococci</taxon>
        <taxon>Deinococcales</taxon>
        <taxon>Deinococcaceae</taxon>
        <taxon>Deinobacterium</taxon>
    </lineage>
</organism>
<dbReference type="EMBL" id="JACHHG010000006">
    <property type="protein sequence ID" value="MBB6098412.1"/>
    <property type="molecule type" value="Genomic_DNA"/>
</dbReference>
<gene>
    <name evidence="2" type="ORF">HNR42_001846</name>
</gene>
<dbReference type="Pfam" id="PF12840">
    <property type="entry name" value="HTH_20"/>
    <property type="match status" value="1"/>
</dbReference>
<name>A0A841I301_9DEIO</name>
<dbReference type="InterPro" id="IPR011991">
    <property type="entry name" value="ArsR-like_HTH"/>
</dbReference>
<evidence type="ECO:0000259" key="1">
    <source>
        <dbReference type="SMART" id="SM00418"/>
    </source>
</evidence>
<reference evidence="2 3" key="1">
    <citation type="submission" date="2020-08" db="EMBL/GenBank/DDBJ databases">
        <title>Genomic Encyclopedia of Type Strains, Phase IV (KMG-IV): sequencing the most valuable type-strain genomes for metagenomic binning, comparative biology and taxonomic classification.</title>
        <authorList>
            <person name="Goeker M."/>
        </authorList>
    </citation>
    <scope>NUCLEOTIDE SEQUENCE [LARGE SCALE GENOMIC DNA]</scope>
    <source>
        <strain evidence="2 3">DSM 21458</strain>
    </source>
</reference>
<dbReference type="SUPFAM" id="SSF46785">
    <property type="entry name" value="Winged helix' DNA-binding domain"/>
    <property type="match status" value="1"/>
</dbReference>
<dbReference type="Proteomes" id="UP000569951">
    <property type="component" value="Unassembled WGS sequence"/>
</dbReference>
<dbReference type="RefSeq" id="WP_183986819.1">
    <property type="nucleotide sequence ID" value="NZ_JACHHG010000006.1"/>
</dbReference>
<dbReference type="PANTHER" id="PTHR30363:SF28">
    <property type="entry name" value="TRANSCRIPTIONAL REGULATORY PROTEIN-RELATED"/>
    <property type="match status" value="1"/>
</dbReference>
<dbReference type="SMART" id="SM00418">
    <property type="entry name" value="HTH_ARSR"/>
    <property type="match status" value="1"/>
</dbReference>
<dbReference type="InterPro" id="IPR001845">
    <property type="entry name" value="HTH_ArsR_DNA-bd_dom"/>
</dbReference>
<evidence type="ECO:0000313" key="2">
    <source>
        <dbReference type="EMBL" id="MBB6098412.1"/>
    </source>
</evidence>
<keyword evidence="3" id="KW-1185">Reference proteome</keyword>
<dbReference type="CDD" id="cd00090">
    <property type="entry name" value="HTH_ARSR"/>
    <property type="match status" value="1"/>
</dbReference>
<dbReference type="InterPro" id="IPR036390">
    <property type="entry name" value="WH_DNA-bd_sf"/>
</dbReference>